<reference evidence="1 2" key="1">
    <citation type="submission" date="2024-06" db="EMBL/GenBank/DDBJ databases">
        <title>The Natural Products Discovery Center: Release of the First 8490 Sequenced Strains for Exploring Actinobacteria Biosynthetic Diversity.</title>
        <authorList>
            <person name="Kalkreuter E."/>
            <person name="Kautsar S.A."/>
            <person name="Yang D."/>
            <person name="Bader C.D."/>
            <person name="Teijaro C.N."/>
            <person name="Fluegel L."/>
            <person name="Davis C.M."/>
            <person name="Simpson J.R."/>
            <person name="Lauterbach L."/>
            <person name="Steele A.D."/>
            <person name="Gui C."/>
            <person name="Meng S."/>
            <person name="Li G."/>
            <person name="Viehrig K."/>
            <person name="Ye F."/>
            <person name="Su P."/>
            <person name="Kiefer A.F."/>
            <person name="Nichols A."/>
            <person name="Cepeda A.J."/>
            <person name="Yan W."/>
            <person name="Fan B."/>
            <person name="Jiang Y."/>
            <person name="Adhikari A."/>
            <person name="Zheng C.-J."/>
            <person name="Schuster L."/>
            <person name="Cowan T.M."/>
            <person name="Smanski M.J."/>
            <person name="Chevrette M.G."/>
            <person name="De Carvalho L.P.S."/>
            <person name="Shen B."/>
        </authorList>
    </citation>
    <scope>NUCLEOTIDE SEQUENCE [LARGE SCALE GENOMIC DNA]</scope>
    <source>
        <strain evidence="1 2">NPDC050100</strain>
    </source>
</reference>
<proteinExistence type="predicted"/>
<comment type="caution">
    <text evidence="1">The sequence shown here is derived from an EMBL/GenBank/DDBJ whole genome shotgun (WGS) entry which is preliminary data.</text>
</comment>
<keyword evidence="2" id="KW-1185">Reference proteome</keyword>
<organism evidence="1 2">
    <name type="scientific">Microtetraspora glauca</name>
    <dbReference type="NCBI Taxonomy" id="1996"/>
    <lineage>
        <taxon>Bacteria</taxon>
        <taxon>Bacillati</taxon>
        <taxon>Actinomycetota</taxon>
        <taxon>Actinomycetes</taxon>
        <taxon>Streptosporangiales</taxon>
        <taxon>Streptosporangiaceae</taxon>
        <taxon>Microtetraspora</taxon>
    </lineage>
</organism>
<protein>
    <submittedName>
        <fullName evidence="1">Uncharacterized protein</fullName>
    </submittedName>
</protein>
<name>A0ABV3GRN0_MICGL</name>
<dbReference type="RefSeq" id="WP_061254810.1">
    <property type="nucleotide sequence ID" value="NZ_JBFALK010000028.1"/>
</dbReference>
<evidence type="ECO:0000313" key="2">
    <source>
        <dbReference type="Proteomes" id="UP001551675"/>
    </source>
</evidence>
<gene>
    <name evidence="1" type="ORF">AB0I59_37120</name>
</gene>
<evidence type="ECO:0000313" key="1">
    <source>
        <dbReference type="EMBL" id="MEV0974249.1"/>
    </source>
</evidence>
<dbReference type="EMBL" id="JBFALK010000028">
    <property type="protein sequence ID" value="MEV0974249.1"/>
    <property type="molecule type" value="Genomic_DNA"/>
</dbReference>
<accession>A0ABV3GRN0</accession>
<dbReference type="Proteomes" id="UP001551675">
    <property type="component" value="Unassembled WGS sequence"/>
</dbReference>
<sequence>MSKFVDAGPLPSEDAEFEEIADRESELHAISAPVTVEEAELLAGCFGPDGCHGVAWSLLHVIESAPVHPLRSAPAQDGPPWLTMLWERLQNAG</sequence>